<dbReference type="Proteomes" id="UP000198816">
    <property type="component" value="Unassembled WGS sequence"/>
</dbReference>
<proteinExistence type="predicted"/>
<keyword evidence="2" id="KW-0472">Membrane</keyword>
<dbReference type="RefSeq" id="WP_093031205.1">
    <property type="nucleotide sequence ID" value="NZ_FNNZ01000008.1"/>
</dbReference>
<organism evidence="3 4">
    <name type="scientific">Thiocapsa roseopersicina</name>
    <dbReference type="NCBI Taxonomy" id="1058"/>
    <lineage>
        <taxon>Bacteria</taxon>
        <taxon>Pseudomonadati</taxon>
        <taxon>Pseudomonadota</taxon>
        <taxon>Gammaproteobacteria</taxon>
        <taxon>Chromatiales</taxon>
        <taxon>Chromatiaceae</taxon>
        <taxon>Thiocapsa</taxon>
    </lineage>
</organism>
<feature type="region of interest" description="Disordered" evidence="1">
    <location>
        <begin position="163"/>
        <end position="188"/>
    </location>
</feature>
<dbReference type="InterPro" id="IPR025489">
    <property type="entry name" value="DUF4381"/>
</dbReference>
<dbReference type="Pfam" id="PF14316">
    <property type="entry name" value="DUF4381"/>
    <property type="match status" value="1"/>
</dbReference>
<evidence type="ECO:0000256" key="1">
    <source>
        <dbReference type="SAM" id="MobiDB-lite"/>
    </source>
</evidence>
<gene>
    <name evidence="3" type="ORF">SAMN05421783_108129</name>
</gene>
<keyword evidence="4" id="KW-1185">Reference proteome</keyword>
<evidence type="ECO:0000256" key="2">
    <source>
        <dbReference type="SAM" id="Phobius"/>
    </source>
</evidence>
<evidence type="ECO:0000313" key="4">
    <source>
        <dbReference type="Proteomes" id="UP000198816"/>
    </source>
</evidence>
<reference evidence="4" key="1">
    <citation type="submission" date="2016-10" db="EMBL/GenBank/DDBJ databases">
        <authorList>
            <person name="Varghese N."/>
            <person name="Submissions S."/>
        </authorList>
    </citation>
    <scope>NUCLEOTIDE SEQUENCE [LARGE SCALE GENOMIC DNA]</scope>
    <source>
        <strain evidence="4">DSM 217</strain>
    </source>
</reference>
<feature type="transmembrane region" description="Helical" evidence="2">
    <location>
        <begin position="20"/>
        <end position="42"/>
    </location>
</feature>
<evidence type="ECO:0008006" key="5">
    <source>
        <dbReference type="Google" id="ProtNLM"/>
    </source>
</evidence>
<protein>
    <recommendedName>
        <fullName evidence="5">DUF4381 domain-containing protein</fullName>
    </recommendedName>
</protein>
<evidence type="ECO:0000313" key="3">
    <source>
        <dbReference type="EMBL" id="SDW77961.1"/>
    </source>
</evidence>
<dbReference type="OrthoDB" id="283083at2"/>
<keyword evidence="2" id="KW-0812">Transmembrane</keyword>
<dbReference type="EMBL" id="FNNZ01000008">
    <property type="protein sequence ID" value="SDW77961.1"/>
    <property type="molecule type" value="Genomic_DNA"/>
</dbReference>
<sequence length="188" mass="20531">MNADPLAQLRDWHLPDPIQWWPPAPGWWISAAVLLAVLLWLAGVRWRRHRRRGAAARSALRELAALRETARADGDTRAFVAALSRLLRRFALARFPREQVAGLTGDAWLAFLDATGGGDGFRHGPGRALADLAYQATRDGDLPPNPDALADLAETWIRANRRHGGPAVRGAAETPADPKAEGPLHATR</sequence>
<dbReference type="STRING" id="1058.SAMN05421783_108129"/>
<keyword evidence="2" id="KW-1133">Transmembrane helix</keyword>
<accession>A0A1H2WBP0</accession>
<name>A0A1H2WBP0_THIRO</name>
<dbReference type="AlphaFoldDB" id="A0A1H2WBP0"/>